<dbReference type="AlphaFoldDB" id="A0A9E7C1B9"/>
<dbReference type="Pfam" id="PF00376">
    <property type="entry name" value="MerR"/>
    <property type="match status" value="1"/>
</dbReference>
<organism evidence="3 4">
    <name type="scientific">Capillimicrobium parvum</name>
    <dbReference type="NCBI Taxonomy" id="2884022"/>
    <lineage>
        <taxon>Bacteria</taxon>
        <taxon>Bacillati</taxon>
        <taxon>Actinomycetota</taxon>
        <taxon>Thermoleophilia</taxon>
        <taxon>Solirubrobacterales</taxon>
        <taxon>Capillimicrobiaceae</taxon>
        <taxon>Capillimicrobium</taxon>
    </lineage>
</organism>
<feature type="region of interest" description="Disordered" evidence="1">
    <location>
        <begin position="281"/>
        <end position="306"/>
    </location>
</feature>
<dbReference type="GO" id="GO:0006355">
    <property type="term" value="P:regulation of DNA-templated transcription"/>
    <property type="evidence" value="ECO:0007669"/>
    <property type="project" value="InterPro"/>
</dbReference>
<gene>
    <name evidence="3" type="ORF">DSM104329_02821</name>
</gene>
<evidence type="ECO:0000313" key="4">
    <source>
        <dbReference type="Proteomes" id="UP001162834"/>
    </source>
</evidence>
<dbReference type="SUPFAM" id="SSF46955">
    <property type="entry name" value="Putative DNA-binding domain"/>
    <property type="match status" value="1"/>
</dbReference>
<proteinExistence type="predicted"/>
<dbReference type="GO" id="GO:0003677">
    <property type="term" value="F:DNA binding"/>
    <property type="evidence" value="ECO:0007669"/>
    <property type="project" value="InterPro"/>
</dbReference>
<dbReference type="KEGG" id="sbae:DSM104329_02821"/>
<dbReference type="InterPro" id="IPR009061">
    <property type="entry name" value="DNA-bd_dom_put_sf"/>
</dbReference>
<evidence type="ECO:0000256" key="1">
    <source>
        <dbReference type="SAM" id="MobiDB-lite"/>
    </source>
</evidence>
<accession>A0A9E7C1B9</accession>
<keyword evidence="4" id="KW-1185">Reference proteome</keyword>
<reference evidence="3" key="1">
    <citation type="journal article" date="2022" name="Int. J. Syst. Evol. Microbiol.">
        <title>Pseudomonas aegrilactucae sp. nov. and Pseudomonas morbosilactucae sp. nov., pathogens causing bacterial rot of lettuce in Japan.</title>
        <authorList>
            <person name="Sawada H."/>
            <person name="Fujikawa T."/>
            <person name="Satou M."/>
        </authorList>
    </citation>
    <scope>NUCLEOTIDE SEQUENCE</scope>
    <source>
        <strain evidence="3">0166_1</strain>
    </source>
</reference>
<evidence type="ECO:0000259" key="2">
    <source>
        <dbReference type="PROSITE" id="PS50937"/>
    </source>
</evidence>
<dbReference type="SMART" id="SM00422">
    <property type="entry name" value="HTH_MERR"/>
    <property type="match status" value="1"/>
</dbReference>
<dbReference type="EMBL" id="CP087164">
    <property type="protein sequence ID" value="UGS36417.1"/>
    <property type="molecule type" value="Genomic_DNA"/>
</dbReference>
<dbReference type="RefSeq" id="WP_259316088.1">
    <property type="nucleotide sequence ID" value="NZ_CP087164.1"/>
</dbReference>
<feature type="domain" description="HTH merR-type" evidence="2">
    <location>
        <begin position="3"/>
        <end position="51"/>
    </location>
</feature>
<feature type="compositionally biased region" description="Low complexity" evidence="1">
    <location>
        <begin position="285"/>
        <end position="299"/>
    </location>
</feature>
<dbReference type="InterPro" id="IPR000551">
    <property type="entry name" value="MerR-type_HTH_dom"/>
</dbReference>
<dbReference type="Proteomes" id="UP001162834">
    <property type="component" value="Chromosome"/>
</dbReference>
<sequence>MRTLKTSEAAALLNVSANTLRAWEERFGYPRPQRSPGRHRLYAYAEIDALRGALQEGLSASSAVSVLRDSVSTDVLALVTALTSFKRTRADAVMEASLAIGSLEHAVDGILLEALQAVLRRKGATSASWAFALGWATDWLRRTQRLVAVPDQHGALIIGDATDGPTDGDAAQMRALELFCARAGIDTLSLPVRAIGALHEALAAIRPDVVVVAGSGPDEDVARWIYAVRSATTVRRVAYFFRPRSYPTPSRAVSLSASASEAQRELAAMLQEHSVEDELSDLANGRASAAAAPRSGPRALDPARAR</sequence>
<name>A0A9E7C1B9_9ACTN</name>
<dbReference type="Gene3D" id="1.10.1660.10">
    <property type="match status" value="1"/>
</dbReference>
<dbReference type="PROSITE" id="PS50937">
    <property type="entry name" value="HTH_MERR_2"/>
    <property type="match status" value="1"/>
</dbReference>
<protein>
    <recommendedName>
        <fullName evidence="2">HTH merR-type domain-containing protein</fullName>
    </recommendedName>
</protein>
<evidence type="ECO:0000313" key="3">
    <source>
        <dbReference type="EMBL" id="UGS36417.1"/>
    </source>
</evidence>